<dbReference type="Proteomes" id="UP001295423">
    <property type="component" value="Unassembled WGS sequence"/>
</dbReference>
<proteinExistence type="predicted"/>
<reference evidence="1" key="1">
    <citation type="submission" date="2023-08" db="EMBL/GenBank/DDBJ databases">
        <authorList>
            <person name="Audoor S."/>
            <person name="Bilcke G."/>
        </authorList>
    </citation>
    <scope>NUCLEOTIDE SEQUENCE</scope>
</reference>
<comment type="caution">
    <text evidence="1">The sequence shown here is derived from an EMBL/GenBank/DDBJ whole genome shotgun (WGS) entry which is preliminary data.</text>
</comment>
<dbReference type="EMBL" id="CAKOGP040000857">
    <property type="protein sequence ID" value="CAJ1939852.1"/>
    <property type="molecule type" value="Genomic_DNA"/>
</dbReference>
<protein>
    <submittedName>
        <fullName evidence="1">Uncharacterized protein</fullName>
    </submittedName>
</protein>
<dbReference type="AlphaFoldDB" id="A0AAD2FHP4"/>
<sequence>MSMQNASCETSNDCPNHGDVLAPSQTKCYGKKGGNGTLDVLYLEESSFHSNVFRPLEDPVVSHEINSQQSCWNVLDAFGLAEQTEQPKQAVHIILLKNLS</sequence>
<accession>A0AAD2FHP4</accession>
<evidence type="ECO:0000313" key="1">
    <source>
        <dbReference type="EMBL" id="CAJ1939852.1"/>
    </source>
</evidence>
<gene>
    <name evidence="1" type="ORF">CYCCA115_LOCUS6767</name>
</gene>
<evidence type="ECO:0000313" key="2">
    <source>
        <dbReference type="Proteomes" id="UP001295423"/>
    </source>
</evidence>
<organism evidence="1 2">
    <name type="scientific">Cylindrotheca closterium</name>
    <dbReference type="NCBI Taxonomy" id="2856"/>
    <lineage>
        <taxon>Eukaryota</taxon>
        <taxon>Sar</taxon>
        <taxon>Stramenopiles</taxon>
        <taxon>Ochrophyta</taxon>
        <taxon>Bacillariophyta</taxon>
        <taxon>Bacillariophyceae</taxon>
        <taxon>Bacillariophycidae</taxon>
        <taxon>Bacillariales</taxon>
        <taxon>Bacillariaceae</taxon>
        <taxon>Cylindrotheca</taxon>
    </lineage>
</organism>
<name>A0AAD2FHP4_9STRA</name>
<keyword evidence="2" id="KW-1185">Reference proteome</keyword>